<dbReference type="GO" id="GO:0005085">
    <property type="term" value="F:guanyl-nucleotide exchange factor activity"/>
    <property type="evidence" value="ECO:0007669"/>
    <property type="project" value="UniProtKB-KW"/>
</dbReference>
<evidence type="ECO:0000256" key="3">
    <source>
        <dbReference type="ARBA" id="ARBA00022468"/>
    </source>
</evidence>
<feature type="compositionally biased region" description="Polar residues" evidence="9">
    <location>
        <begin position="141"/>
        <end position="154"/>
    </location>
</feature>
<dbReference type="AlphaFoldDB" id="A0A673WBJ7"/>
<dbReference type="FunFam" id="1.20.900.10:FF:000006">
    <property type="entry name" value="Rho guanine nucleotide exchange factor (GEF) 11"/>
    <property type="match status" value="1"/>
</dbReference>
<feature type="compositionally biased region" description="Polar residues" evidence="9">
    <location>
        <begin position="266"/>
        <end position="279"/>
    </location>
</feature>
<organism evidence="11 12">
    <name type="scientific">Salmo trutta</name>
    <name type="common">Brown trout</name>
    <dbReference type="NCBI Taxonomy" id="8032"/>
    <lineage>
        <taxon>Eukaryota</taxon>
        <taxon>Metazoa</taxon>
        <taxon>Chordata</taxon>
        <taxon>Craniata</taxon>
        <taxon>Vertebrata</taxon>
        <taxon>Euteleostomi</taxon>
        <taxon>Actinopterygii</taxon>
        <taxon>Neopterygii</taxon>
        <taxon>Teleostei</taxon>
        <taxon>Protacanthopterygii</taxon>
        <taxon>Salmoniformes</taxon>
        <taxon>Salmonidae</taxon>
        <taxon>Salmoninae</taxon>
        <taxon>Salmo</taxon>
    </lineage>
</organism>
<feature type="domain" description="DH" evidence="10">
    <location>
        <begin position="682"/>
        <end position="872"/>
    </location>
</feature>
<dbReference type="SMART" id="SM00325">
    <property type="entry name" value="RhoGEF"/>
    <property type="match status" value="1"/>
</dbReference>
<dbReference type="InterPro" id="IPR001331">
    <property type="entry name" value="GDS_CDC24_CS"/>
</dbReference>
<keyword evidence="5" id="KW-0597">Phosphoprotein</keyword>
<name>A0A673WBJ7_SALTR</name>
<evidence type="ECO:0000256" key="5">
    <source>
        <dbReference type="ARBA" id="ARBA00022553"/>
    </source>
</evidence>
<dbReference type="PANTHER" id="PTHR45872">
    <property type="entry name" value="RHO GUANINE NUCLEOTIDE EXCHANGE FACTOR 2, ISOFORM D"/>
    <property type="match status" value="1"/>
</dbReference>
<keyword evidence="12" id="KW-1185">Reference proteome</keyword>
<dbReference type="InterPro" id="IPR015212">
    <property type="entry name" value="RGS-like_dom"/>
</dbReference>
<dbReference type="InterPro" id="IPR036305">
    <property type="entry name" value="RGS_sf"/>
</dbReference>
<sequence length="1178" mass="132877">MVYVFQRFPCFYKALSLFRSSSILSKDHPPDKKPKSDKPAVSSSHEFDPTGLVQRCVIIQKDENGFGLTVSGDNPVFVQLVKEALNKVNGTLVTHSNHVEVVKLIKSGSYVALTVLGRPPGLPQIPLSESEAKLGFPGPQTGLSPVTSPNTPGQPTGERPYSPHDHITFPLPVWAMKEEYSRNPTPKLLKDIQEAKKHIPQLQGQLSKATGGAQVTCIPPCLNKKQTYCTVHSGSIQTPSPFPHFVTFAPASPESLCQRDMLSYHSPKSTPRDSFNSCHSPDPEDTPDLDSLSPSAVSSPSSRFVSHIIGAEDDYFDSDQEQVNGQCSCFQSMELLKSRPAHLAAFLHHVVSQFDPAPTCLCHLTLIIRVFMDFHNFFIDRGANLKVAVPESISSDLDRRRTELIPEELNRQLVQMMQDTLLPDIQRNLEDFRSKRSMGLTLAEGELARLDTERVRDRVALERERSCAENIITKIEDVLLTTQSTEEEKCATMQCVILAYMKHLGVKVKEPRGLESKRVRLNFLPKIKKSVKTEKEGGEEKVKRTRFPSILGPPRRPSRVDPTSSECLRYKQHRLSFILTPNSAFLKLSEGLGDLDSLQYTPNTHFDYSLSPYSLDQLQEEDRESCNQCNCCRLSPRLDGLVSAEVQSEDDQGGTDSEHDPLNWQQLVGREVLAGLRAHEIKRQEVINELFYTERAHLRMLKVLDNIFYQKLTREAILPPADIKNIFTNLGDIVQLHVLISEQMATIRKRNETSVIDQIGDDLLSWFSGGEEEKIKQAVGTFCSNQPFALELIKSRQKKDSRFTSFMQEAESNRLCRRLQLKDIIPVEMQRLTKYPLLLENIAKYTDDTVEKDKVKKAGDCCRKILNHVNQAVKESENKQRLEDYQRRLDLSSLKQTENPMITELKNLDLTKKKMVHEGPLSWKVNKDKTIELYTLLLEDILVLLQKQDERLVLKCHSKNLSGTADTKHIFSPIIKLNAVLVRSVATDNKSFFVLSMSDNGAQIYELMAQTQNILRRKTKMSVFLFFLWTSCFNPFSSLWCLMHWALLLRLPAGYLVLEGYGGSGESSTDDDLQATGKQLSASRGCGAGDSGISLRFSSASQAGSISSFSRQVLSHLRNLQTNLNHLKVRTHGSTNQWLRPARSSTDTDINKGKHGSSLRDFSVCVYKKTHEHVRRDS</sequence>
<evidence type="ECO:0000256" key="9">
    <source>
        <dbReference type="SAM" id="MobiDB-lite"/>
    </source>
</evidence>
<keyword evidence="3" id="KW-0343">GTPase activation</keyword>
<dbReference type="FunFam" id="2.30.29.30:FF:000072">
    <property type="entry name" value="Rho guanine nucleotide exchange factor 1"/>
    <property type="match status" value="1"/>
</dbReference>
<comment type="subcellular location">
    <subcellularLocation>
        <location evidence="2">Cytoplasm</location>
    </subcellularLocation>
    <subcellularLocation>
        <location evidence="1">Membrane</location>
    </subcellularLocation>
</comment>
<dbReference type="Gene3D" id="2.30.42.10">
    <property type="match status" value="1"/>
</dbReference>
<evidence type="ECO:0000313" key="11">
    <source>
        <dbReference type="Ensembl" id="ENSSTUP00000009310.1"/>
    </source>
</evidence>
<evidence type="ECO:0000256" key="7">
    <source>
        <dbReference type="ARBA" id="ARBA00023054"/>
    </source>
</evidence>
<dbReference type="Pfam" id="PF00621">
    <property type="entry name" value="RhoGEF"/>
    <property type="match status" value="1"/>
</dbReference>
<dbReference type="Pfam" id="PF09128">
    <property type="entry name" value="RGS-like"/>
    <property type="match status" value="1"/>
</dbReference>
<reference evidence="11" key="1">
    <citation type="submission" date="2025-08" db="UniProtKB">
        <authorList>
            <consortium name="Ensembl"/>
        </authorList>
    </citation>
    <scope>IDENTIFICATION</scope>
</reference>
<keyword evidence="7" id="KW-0175">Coiled coil</keyword>
<keyword evidence="8" id="KW-0472">Membrane</keyword>
<feature type="region of interest" description="Disordered" evidence="9">
    <location>
        <begin position="263"/>
        <end position="300"/>
    </location>
</feature>
<dbReference type="InterPro" id="IPR035899">
    <property type="entry name" value="DBL_dom_sf"/>
</dbReference>
<dbReference type="Gene3D" id="2.30.29.30">
    <property type="entry name" value="Pleckstrin-homology domain (PH domain)/Phosphotyrosine-binding domain (PTB)"/>
    <property type="match status" value="1"/>
</dbReference>
<dbReference type="InterPro" id="IPR011993">
    <property type="entry name" value="PH-like_dom_sf"/>
</dbReference>
<dbReference type="SUPFAM" id="SSF50729">
    <property type="entry name" value="PH domain-like"/>
    <property type="match status" value="1"/>
</dbReference>
<dbReference type="InterPro" id="IPR044926">
    <property type="entry name" value="RGS_subdomain_2"/>
</dbReference>
<evidence type="ECO:0000313" key="12">
    <source>
        <dbReference type="Proteomes" id="UP000472277"/>
    </source>
</evidence>
<evidence type="ECO:0000256" key="1">
    <source>
        <dbReference type="ARBA" id="ARBA00004370"/>
    </source>
</evidence>
<dbReference type="GO" id="GO:0007186">
    <property type="term" value="P:G protein-coupled receptor signaling pathway"/>
    <property type="evidence" value="ECO:0007669"/>
    <property type="project" value="TreeGrafter"/>
</dbReference>
<dbReference type="PROSITE" id="PS00741">
    <property type="entry name" value="DH_1"/>
    <property type="match status" value="1"/>
</dbReference>
<evidence type="ECO:0000256" key="4">
    <source>
        <dbReference type="ARBA" id="ARBA00022490"/>
    </source>
</evidence>
<proteinExistence type="predicted"/>
<feature type="region of interest" description="Disordered" evidence="9">
    <location>
        <begin position="26"/>
        <end position="47"/>
    </location>
</feature>
<evidence type="ECO:0000259" key="10">
    <source>
        <dbReference type="PROSITE" id="PS50010"/>
    </source>
</evidence>
<dbReference type="PROSITE" id="PS50010">
    <property type="entry name" value="DH_2"/>
    <property type="match status" value="1"/>
</dbReference>
<dbReference type="Proteomes" id="UP000472277">
    <property type="component" value="Chromosome 26"/>
</dbReference>
<evidence type="ECO:0000256" key="8">
    <source>
        <dbReference type="ARBA" id="ARBA00023136"/>
    </source>
</evidence>
<accession>A0A673WBJ7</accession>
<dbReference type="SUPFAM" id="SSF48065">
    <property type="entry name" value="DBL homology domain (DH-domain)"/>
    <property type="match status" value="1"/>
</dbReference>
<dbReference type="Ensembl" id="ENSSTUT00000009950.1">
    <property type="protein sequence ID" value="ENSSTUP00000009310.1"/>
    <property type="gene ID" value="ENSSTUG00000004027.1"/>
</dbReference>
<dbReference type="Pfam" id="PF17838">
    <property type="entry name" value="PH_16"/>
    <property type="match status" value="1"/>
</dbReference>
<feature type="compositionally biased region" description="Low complexity" evidence="9">
    <location>
        <begin position="289"/>
        <end position="300"/>
    </location>
</feature>
<dbReference type="InterPro" id="IPR041020">
    <property type="entry name" value="PH_16"/>
</dbReference>
<dbReference type="Gene3D" id="1.10.167.10">
    <property type="entry name" value="Regulator of G-protein Signalling 4, domain 2"/>
    <property type="match status" value="1"/>
</dbReference>
<dbReference type="PANTHER" id="PTHR45872:SF3">
    <property type="entry name" value="RHO GUANINE NUCLEOTIDE EXCHANGE FACTOR 12"/>
    <property type="match status" value="1"/>
</dbReference>
<evidence type="ECO:0000256" key="6">
    <source>
        <dbReference type="ARBA" id="ARBA00022658"/>
    </source>
</evidence>
<dbReference type="SUPFAM" id="SSF50156">
    <property type="entry name" value="PDZ domain-like"/>
    <property type="match status" value="1"/>
</dbReference>
<dbReference type="CDD" id="cd00160">
    <property type="entry name" value="RhoGEF"/>
    <property type="match status" value="1"/>
</dbReference>
<dbReference type="SUPFAM" id="SSF48097">
    <property type="entry name" value="Regulator of G-protein signaling, RGS"/>
    <property type="match status" value="1"/>
</dbReference>
<dbReference type="GO" id="GO:0035556">
    <property type="term" value="P:intracellular signal transduction"/>
    <property type="evidence" value="ECO:0007669"/>
    <property type="project" value="InterPro"/>
</dbReference>
<protein>
    <submittedName>
        <fullName evidence="11">Rho guanine nucleotide exchange factor 12</fullName>
    </submittedName>
</protein>
<dbReference type="GeneTree" id="ENSGT00940000157662"/>
<feature type="compositionally biased region" description="Basic and acidic residues" evidence="9">
    <location>
        <begin position="26"/>
        <end position="38"/>
    </location>
</feature>
<evidence type="ECO:0000256" key="2">
    <source>
        <dbReference type="ARBA" id="ARBA00004496"/>
    </source>
</evidence>
<dbReference type="GO" id="GO:0016020">
    <property type="term" value="C:membrane"/>
    <property type="evidence" value="ECO:0007669"/>
    <property type="project" value="UniProtKB-SubCell"/>
</dbReference>
<keyword evidence="6" id="KW-0344">Guanine-nucleotide releasing factor</keyword>
<dbReference type="GO" id="GO:0005096">
    <property type="term" value="F:GTPase activator activity"/>
    <property type="evidence" value="ECO:0007669"/>
    <property type="project" value="UniProtKB-KW"/>
</dbReference>
<dbReference type="InterPro" id="IPR036034">
    <property type="entry name" value="PDZ_sf"/>
</dbReference>
<keyword evidence="4" id="KW-0963">Cytoplasm</keyword>
<dbReference type="InterPro" id="IPR000219">
    <property type="entry name" value="DH_dom"/>
</dbReference>
<reference evidence="11" key="2">
    <citation type="submission" date="2025-09" db="UniProtKB">
        <authorList>
            <consortium name="Ensembl"/>
        </authorList>
    </citation>
    <scope>IDENTIFICATION</scope>
</reference>
<dbReference type="GO" id="GO:0005737">
    <property type="term" value="C:cytoplasm"/>
    <property type="evidence" value="ECO:0007669"/>
    <property type="project" value="UniProtKB-SubCell"/>
</dbReference>
<dbReference type="GO" id="GO:0001664">
    <property type="term" value="F:G protein-coupled receptor binding"/>
    <property type="evidence" value="ECO:0007669"/>
    <property type="project" value="TreeGrafter"/>
</dbReference>
<feature type="region of interest" description="Disordered" evidence="9">
    <location>
        <begin position="129"/>
        <end position="163"/>
    </location>
</feature>
<dbReference type="Gene3D" id="1.20.900.10">
    <property type="entry name" value="Dbl homology (DH) domain"/>
    <property type="match status" value="1"/>
</dbReference>
<gene>
    <name evidence="11" type="primary">LOC115162935</name>
</gene>